<protein>
    <submittedName>
        <fullName evidence="2">Uncharacterized protein</fullName>
    </submittedName>
</protein>
<dbReference type="OrthoDB" id="827943at2"/>
<keyword evidence="5" id="KW-1185">Reference proteome</keyword>
<gene>
    <name evidence="3" type="ORF">ESW18_15530</name>
    <name evidence="2" type="ORF">LV84_02930</name>
</gene>
<keyword evidence="1" id="KW-0472">Membrane</keyword>
<evidence type="ECO:0000313" key="3">
    <source>
        <dbReference type="EMBL" id="TXD76773.1"/>
    </source>
</evidence>
<dbReference type="EMBL" id="QKZU01000011">
    <property type="protein sequence ID" value="PZX53822.1"/>
    <property type="molecule type" value="Genomic_DNA"/>
</dbReference>
<keyword evidence="1" id="KW-0812">Transmembrane</keyword>
<dbReference type="RefSeq" id="WP_086502229.1">
    <property type="nucleotide sequence ID" value="NZ_MSSV01000015.1"/>
</dbReference>
<dbReference type="AlphaFoldDB" id="A0A2W7ST12"/>
<evidence type="ECO:0000256" key="1">
    <source>
        <dbReference type="SAM" id="Phobius"/>
    </source>
</evidence>
<dbReference type="Proteomes" id="UP000321927">
    <property type="component" value="Unassembled WGS sequence"/>
</dbReference>
<comment type="caution">
    <text evidence="2">The sequence shown here is derived from an EMBL/GenBank/DDBJ whole genome shotgun (WGS) entry which is preliminary data.</text>
</comment>
<dbReference type="EMBL" id="VORV01000010">
    <property type="protein sequence ID" value="TXD76773.1"/>
    <property type="molecule type" value="Genomic_DNA"/>
</dbReference>
<reference evidence="2 4" key="1">
    <citation type="submission" date="2018-06" db="EMBL/GenBank/DDBJ databases">
        <title>Genomic Encyclopedia of Archaeal and Bacterial Type Strains, Phase II (KMG-II): from individual species to whole genera.</title>
        <authorList>
            <person name="Goeker M."/>
        </authorList>
    </citation>
    <scope>NUCLEOTIDE SEQUENCE [LARGE SCALE GENOMIC DNA]</scope>
    <source>
        <strain evidence="2 4">DSM 22686</strain>
    </source>
</reference>
<dbReference type="Proteomes" id="UP000249115">
    <property type="component" value="Unassembled WGS sequence"/>
</dbReference>
<sequence>MKKLVSFLAMIIFFSLVSCKAYRNPVNLKPKYIIESPELSDKMPGLQNLLVGDEIKVVGKDQRILYLNYSGIDSDLVLGEMWKENGKKMRDEKTVKIPLSEIDFINVKRNSPGATIALVAGLGTVATVSFIALAISILVEHTGPDNWK</sequence>
<evidence type="ECO:0000313" key="4">
    <source>
        <dbReference type="Proteomes" id="UP000249115"/>
    </source>
</evidence>
<keyword evidence="1" id="KW-1133">Transmembrane helix</keyword>
<name>A0A2W7ST12_9BACT</name>
<evidence type="ECO:0000313" key="2">
    <source>
        <dbReference type="EMBL" id="PZX53822.1"/>
    </source>
</evidence>
<reference evidence="3 5" key="2">
    <citation type="submission" date="2019-08" db="EMBL/GenBank/DDBJ databases">
        <title>Genome of Algoriphagus ratkowskyi IC026.</title>
        <authorList>
            <person name="Bowman J.P."/>
        </authorList>
    </citation>
    <scope>NUCLEOTIDE SEQUENCE [LARGE SCALE GENOMIC DNA]</scope>
    <source>
        <strain evidence="3 5">IC026</strain>
    </source>
</reference>
<organism evidence="2 4">
    <name type="scientific">Algoriphagus ratkowskyi</name>
    <dbReference type="NCBI Taxonomy" id="57028"/>
    <lineage>
        <taxon>Bacteria</taxon>
        <taxon>Pseudomonadati</taxon>
        <taxon>Bacteroidota</taxon>
        <taxon>Cytophagia</taxon>
        <taxon>Cytophagales</taxon>
        <taxon>Cyclobacteriaceae</taxon>
        <taxon>Algoriphagus</taxon>
    </lineage>
</organism>
<accession>A0A2W7ST12</accession>
<feature type="transmembrane region" description="Helical" evidence="1">
    <location>
        <begin position="116"/>
        <end position="139"/>
    </location>
</feature>
<proteinExistence type="predicted"/>
<evidence type="ECO:0000313" key="5">
    <source>
        <dbReference type="Proteomes" id="UP000321927"/>
    </source>
</evidence>
<dbReference type="PROSITE" id="PS51257">
    <property type="entry name" value="PROKAR_LIPOPROTEIN"/>
    <property type="match status" value="1"/>
</dbReference>